<organism evidence="2">
    <name type="scientific">Ixodes ricinus</name>
    <name type="common">Common tick</name>
    <name type="synonym">Acarus ricinus</name>
    <dbReference type="NCBI Taxonomy" id="34613"/>
    <lineage>
        <taxon>Eukaryota</taxon>
        <taxon>Metazoa</taxon>
        <taxon>Ecdysozoa</taxon>
        <taxon>Arthropoda</taxon>
        <taxon>Chelicerata</taxon>
        <taxon>Arachnida</taxon>
        <taxon>Acari</taxon>
        <taxon>Parasitiformes</taxon>
        <taxon>Ixodida</taxon>
        <taxon>Ixodoidea</taxon>
        <taxon>Ixodidae</taxon>
        <taxon>Ixodinae</taxon>
        <taxon>Ixodes</taxon>
    </lineage>
</organism>
<accession>A0A0K8RBK4</accession>
<evidence type="ECO:0000256" key="1">
    <source>
        <dbReference type="SAM" id="MobiDB-lite"/>
    </source>
</evidence>
<feature type="region of interest" description="Disordered" evidence="1">
    <location>
        <begin position="53"/>
        <end position="75"/>
    </location>
</feature>
<sequence length="144" mass="16163">MKDWIGLRFRCSLQIEIKFNRKNEAMKTLSAALALTVVVASLIPEDTEAFEEQKPVLPGFPSRPSHPGKEGEPCNSYRPCRPDLCCLRAKYNRRHYVSTCQPKGLPGQPCSEEAIKGGTYVRHCPCLIGQCPWAVDARCPYLPK</sequence>
<dbReference type="AlphaFoldDB" id="A0A0K8RBK4"/>
<protein>
    <submittedName>
        <fullName evidence="2">Putative ixodegrin protein</fullName>
    </submittedName>
</protein>
<reference evidence="2" key="1">
    <citation type="submission" date="2012-12" db="EMBL/GenBank/DDBJ databases">
        <title>Identification and characterization of a phenylalanine ammonia-lyase gene family in Isatis indigotica Fort.</title>
        <authorList>
            <person name="Liu Q."/>
            <person name="Chen J."/>
            <person name="Zhou X."/>
            <person name="Di P."/>
            <person name="Xiao Y."/>
            <person name="Xuan H."/>
            <person name="Zhang L."/>
            <person name="Chen W."/>
        </authorList>
    </citation>
    <scope>NUCLEOTIDE SEQUENCE</scope>
    <source>
        <tissue evidence="2">Salivary gland</tissue>
    </source>
</reference>
<evidence type="ECO:0000313" key="2">
    <source>
        <dbReference type="EMBL" id="JAA67869.1"/>
    </source>
</evidence>
<dbReference type="EMBL" id="GADI01005939">
    <property type="protein sequence ID" value="JAA67869.1"/>
    <property type="molecule type" value="mRNA"/>
</dbReference>
<name>A0A0K8RBK4_IXORI</name>
<dbReference type="Gene3D" id="2.10.80.10">
    <property type="entry name" value="Lipase, subunit A"/>
    <property type="match status" value="1"/>
</dbReference>
<proteinExistence type="evidence at transcript level"/>